<dbReference type="PROSITE" id="PS50943">
    <property type="entry name" value="HTH_CROC1"/>
    <property type="match status" value="1"/>
</dbReference>
<evidence type="ECO:0000259" key="1">
    <source>
        <dbReference type="PROSITE" id="PS50943"/>
    </source>
</evidence>
<dbReference type="Gene3D" id="1.10.260.40">
    <property type="entry name" value="lambda repressor-like DNA-binding domains"/>
    <property type="match status" value="1"/>
</dbReference>
<dbReference type="OrthoDB" id="2087925at2"/>
<dbReference type="InterPro" id="IPR001387">
    <property type="entry name" value="Cro/C1-type_HTH"/>
</dbReference>
<name>A0A173Z7J8_9FIRM</name>
<reference evidence="2 3" key="1">
    <citation type="submission" date="2015-09" db="EMBL/GenBank/DDBJ databases">
        <authorList>
            <consortium name="Pathogen Informatics"/>
        </authorList>
    </citation>
    <scope>NUCLEOTIDE SEQUENCE [LARGE SCALE GENOMIC DNA]</scope>
    <source>
        <strain evidence="2 3">2789STDY5834876</strain>
    </source>
</reference>
<dbReference type="EMBL" id="CYZU01000002">
    <property type="protein sequence ID" value="CUN71649.1"/>
    <property type="molecule type" value="Genomic_DNA"/>
</dbReference>
<organism evidence="2 3">
    <name type="scientific">Faecalicatena contorta</name>
    <dbReference type="NCBI Taxonomy" id="39482"/>
    <lineage>
        <taxon>Bacteria</taxon>
        <taxon>Bacillati</taxon>
        <taxon>Bacillota</taxon>
        <taxon>Clostridia</taxon>
        <taxon>Lachnospirales</taxon>
        <taxon>Lachnospiraceae</taxon>
        <taxon>Faecalicatena</taxon>
    </lineage>
</organism>
<accession>A0A173Z7J8</accession>
<gene>
    <name evidence="2" type="ORF">ERS852491_00320</name>
</gene>
<dbReference type="SUPFAM" id="SSF47413">
    <property type="entry name" value="lambda repressor-like DNA-binding domains"/>
    <property type="match status" value="1"/>
</dbReference>
<dbReference type="CDD" id="cd00093">
    <property type="entry name" value="HTH_XRE"/>
    <property type="match status" value="1"/>
</dbReference>
<proteinExistence type="predicted"/>
<evidence type="ECO:0000313" key="3">
    <source>
        <dbReference type="Proteomes" id="UP000095544"/>
    </source>
</evidence>
<dbReference type="Pfam" id="PF13560">
    <property type="entry name" value="HTH_31"/>
    <property type="match status" value="1"/>
</dbReference>
<evidence type="ECO:0000313" key="2">
    <source>
        <dbReference type="EMBL" id="CUN71649.1"/>
    </source>
</evidence>
<dbReference type="STRING" id="39482.ERS852491_00320"/>
<dbReference type="InterPro" id="IPR010982">
    <property type="entry name" value="Lambda_DNA-bd_dom_sf"/>
</dbReference>
<dbReference type="GO" id="GO:0003677">
    <property type="term" value="F:DNA binding"/>
    <property type="evidence" value="ECO:0007669"/>
    <property type="project" value="InterPro"/>
</dbReference>
<feature type="domain" description="HTH cro/C1-type" evidence="1">
    <location>
        <begin position="6"/>
        <end position="60"/>
    </location>
</feature>
<protein>
    <recommendedName>
        <fullName evidence="1">HTH cro/C1-type domain-containing protein</fullName>
    </recommendedName>
</protein>
<dbReference type="Proteomes" id="UP000095544">
    <property type="component" value="Unassembled WGS sequence"/>
</dbReference>
<dbReference type="RefSeq" id="WP_055150312.1">
    <property type="nucleotide sequence ID" value="NZ_CYZU01000002.1"/>
</dbReference>
<dbReference type="SMART" id="SM00530">
    <property type="entry name" value="HTH_XRE"/>
    <property type="match status" value="1"/>
</dbReference>
<sequence>MDTTRLRELRAGRRVSLKTLGDVIGKSIVSYSKKERGEVKFQPDEVVALSNFYGLTYDEMNAIFYDNNLPNGNFEDLNKILSGLGII</sequence>
<dbReference type="AlphaFoldDB" id="A0A173Z7J8"/>